<comment type="catalytic activity">
    <reaction evidence="8">
        <text>a 1-O-(1Z-alkenyl)-sn-glycero-3-phosphocholine + H2O = a 2,3-saturated aldehyde + sn-glycerol 3-phosphocholine</text>
        <dbReference type="Rhea" id="RHEA:22544"/>
        <dbReference type="ChEBI" id="CHEBI:15377"/>
        <dbReference type="ChEBI" id="CHEBI:16870"/>
        <dbReference type="ChEBI" id="CHEBI:73359"/>
        <dbReference type="ChEBI" id="CHEBI:77287"/>
        <dbReference type="EC" id="3.3.2.2"/>
    </reaction>
</comment>
<evidence type="ECO:0000256" key="4">
    <source>
        <dbReference type="ARBA" id="ARBA00022989"/>
    </source>
</evidence>
<reference evidence="11" key="1">
    <citation type="submission" date="2025-08" db="UniProtKB">
        <authorList>
            <consortium name="RefSeq"/>
        </authorList>
    </citation>
    <scope>IDENTIFICATION</scope>
    <source>
        <tissue evidence="11">Entire body</tissue>
    </source>
</reference>
<dbReference type="KEGG" id="apln:108737772"/>
<dbReference type="Proteomes" id="UP000192223">
    <property type="component" value="Unplaced"/>
</dbReference>
<dbReference type="RefSeq" id="XP_018326371.1">
    <property type="nucleotide sequence ID" value="XM_018470869.2"/>
</dbReference>
<gene>
    <name evidence="11" type="primary">LOC108737772</name>
</gene>
<comment type="similarity">
    <text evidence="2">Belongs to the TMEM86 family.</text>
</comment>
<sequence length="116" mass="13391">MYIMPDLHGIFIPGIIIYSYILTTMVWRAIARVQFFEDLWTWSKLCTCAGGISFAISDFLIGVDHFKYNIEYAQVLIMATYYAAQVGIALSVVDYTTRCDKLFKNKELLEIENKVK</sequence>
<comment type="subcellular location">
    <subcellularLocation>
        <location evidence="1">Membrane</location>
        <topology evidence="1">Multi-pass membrane protein</topology>
    </subcellularLocation>
</comment>
<feature type="transmembrane region" description="Helical" evidence="9">
    <location>
        <begin position="7"/>
        <end position="30"/>
    </location>
</feature>
<dbReference type="EC" id="3.3.2.2" evidence="6"/>
<evidence type="ECO:0000256" key="3">
    <source>
        <dbReference type="ARBA" id="ARBA00022692"/>
    </source>
</evidence>
<dbReference type="AlphaFoldDB" id="A0A1W4WR36"/>
<proteinExistence type="inferred from homology"/>
<dbReference type="InterPro" id="IPR012506">
    <property type="entry name" value="TMEM86B-like"/>
</dbReference>
<keyword evidence="10" id="KW-1185">Reference proteome</keyword>
<evidence type="ECO:0000313" key="11">
    <source>
        <dbReference type="RefSeq" id="XP_018326371.1"/>
    </source>
</evidence>
<keyword evidence="5 9" id="KW-0472">Membrane</keyword>
<evidence type="ECO:0000256" key="6">
    <source>
        <dbReference type="ARBA" id="ARBA00035673"/>
    </source>
</evidence>
<feature type="transmembrane region" description="Helical" evidence="9">
    <location>
        <begin position="42"/>
        <end position="63"/>
    </location>
</feature>
<evidence type="ECO:0000256" key="7">
    <source>
        <dbReference type="ARBA" id="ARBA00049458"/>
    </source>
</evidence>
<dbReference type="GeneID" id="108737772"/>
<comment type="catalytic activity">
    <reaction evidence="7">
        <text>a 1-O-(1Z-alkenyl)-sn-glycero-3-phosphoethanolamine + H2O = a 2,3-saturated aldehyde + sn-glycero-3-phosphoethanolamine</text>
        <dbReference type="Rhea" id="RHEA:16905"/>
        <dbReference type="ChEBI" id="CHEBI:15377"/>
        <dbReference type="ChEBI" id="CHEBI:73359"/>
        <dbReference type="ChEBI" id="CHEBI:77288"/>
        <dbReference type="ChEBI" id="CHEBI:143890"/>
        <dbReference type="EC" id="3.3.2.2"/>
    </reaction>
</comment>
<dbReference type="GO" id="GO:0016020">
    <property type="term" value="C:membrane"/>
    <property type="evidence" value="ECO:0007669"/>
    <property type="project" value="UniProtKB-SubCell"/>
</dbReference>
<evidence type="ECO:0000256" key="9">
    <source>
        <dbReference type="SAM" id="Phobius"/>
    </source>
</evidence>
<dbReference type="InParanoid" id="A0A1W4WR36"/>
<evidence type="ECO:0000313" key="10">
    <source>
        <dbReference type="Proteomes" id="UP000192223"/>
    </source>
</evidence>
<protein>
    <recommendedName>
        <fullName evidence="6">lysoplasmalogenase</fullName>
        <ecNumber evidence="6">3.3.2.2</ecNumber>
    </recommendedName>
</protein>
<dbReference type="OrthoDB" id="2133758at2759"/>
<keyword evidence="4 9" id="KW-1133">Transmembrane helix</keyword>
<dbReference type="Pfam" id="PF07947">
    <property type="entry name" value="YhhN"/>
    <property type="match status" value="1"/>
</dbReference>
<organism evidence="10 11">
    <name type="scientific">Agrilus planipennis</name>
    <name type="common">Emerald ash borer</name>
    <name type="synonym">Agrilus marcopoli</name>
    <dbReference type="NCBI Taxonomy" id="224129"/>
    <lineage>
        <taxon>Eukaryota</taxon>
        <taxon>Metazoa</taxon>
        <taxon>Ecdysozoa</taxon>
        <taxon>Arthropoda</taxon>
        <taxon>Hexapoda</taxon>
        <taxon>Insecta</taxon>
        <taxon>Pterygota</taxon>
        <taxon>Neoptera</taxon>
        <taxon>Endopterygota</taxon>
        <taxon>Coleoptera</taxon>
        <taxon>Polyphaga</taxon>
        <taxon>Elateriformia</taxon>
        <taxon>Buprestoidea</taxon>
        <taxon>Buprestidae</taxon>
        <taxon>Agrilinae</taxon>
        <taxon>Agrilus</taxon>
    </lineage>
</organism>
<dbReference type="GO" id="GO:0047408">
    <property type="term" value="F:alkenylglycerophosphocholine hydrolase activity"/>
    <property type="evidence" value="ECO:0007669"/>
    <property type="project" value="UniProtKB-EC"/>
</dbReference>
<evidence type="ECO:0000256" key="2">
    <source>
        <dbReference type="ARBA" id="ARBA00007375"/>
    </source>
</evidence>
<evidence type="ECO:0000256" key="5">
    <source>
        <dbReference type="ARBA" id="ARBA00023136"/>
    </source>
</evidence>
<name>A0A1W4WR36_AGRPL</name>
<evidence type="ECO:0000256" key="1">
    <source>
        <dbReference type="ARBA" id="ARBA00004141"/>
    </source>
</evidence>
<feature type="transmembrane region" description="Helical" evidence="9">
    <location>
        <begin position="75"/>
        <end position="93"/>
    </location>
</feature>
<dbReference type="PANTHER" id="PTHR31885:SF6">
    <property type="entry name" value="GH04784P"/>
    <property type="match status" value="1"/>
</dbReference>
<keyword evidence="3 9" id="KW-0812">Transmembrane</keyword>
<evidence type="ECO:0000256" key="8">
    <source>
        <dbReference type="ARBA" id="ARBA00049560"/>
    </source>
</evidence>
<dbReference type="STRING" id="224129.A0A1W4WR36"/>
<dbReference type="PANTHER" id="PTHR31885">
    <property type="entry name" value="GH04784P"/>
    <property type="match status" value="1"/>
</dbReference>
<accession>A0A1W4WR36</accession>